<gene>
    <name evidence="2" type="ORF">SAMN05192546_10399</name>
</gene>
<dbReference type="RefSeq" id="WP_093311712.1">
    <property type="nucleotide sequence ID" value="NZ_FNPV01000003.1"/>
</dbReference>
<keyword evidence="1" id="KW-1133">Transmembrane helix</keyword>
<feature type="transmembrane region" description="Helical" evidence="1">
    <location>
        <begin position="103"/>
        <end position="123"/>
    </location>
</feature>
<reference evidence="2 3" key="1">
    <citation type="submission" date="2016-10" db="EMBL/GenBank/DDBJ databases">
        <authorList>
            <person name="de Groot N.N."/>
        </authorList>
    </citation>
    <scope>NUCLEOTIDE SEQUENCE [LARGE SCALE GENOMIC DNA]</scope>
    <source>
        <strain evidence="2 3">APO</strain>
    </source>
</reference>
<evidence type="ECO:0000313" key="2">
    <source>
        <dbReference type="EMBL" id="SDY60353.1"/>
    </source>
</evidence>
<evidence type="ECO:0000256" key="1">
    <source>
        <dbReference type="SAM" id="Phobius"/>
    </source>
</evidence>
<keyword evidence="1" id="KW-0812">Transmembrane</keyword>
<feature type="transmembrane region" description="Helical" evidence="1">
    <location>
        <begin position="62"/>
        <end position="83"/>
    </location>
</feature>
<keyword evidence="3" id="KW-1185">Reference proteome</keyword>
<organism evidence="2 3">
    <name type="scientific">Tindallia californiensis</name>
    <dbReference type="NCBI Taxonomy" id="159292"/>
    <lineage>
        <taxon>Bacteria</taxon>
        <taxon>Bacillati</taxon>
        <taxon>Bacillota</taxon>
        <taxon>Clostridia</taxon>
        <taxon>Peptostreptococcales</taxon>
        <taxon>Tindalliaceae</taxon>
        <taxon>Tindallia</taxon>
    </lineage>
</organism>
<keyword evidence="1" id="KW-0472">Membrane</keyword>
<name>A0A1H3L7F9_9FIRM</name>
<dbReference type="STRING" id="159292.SAMN05192546_10399"/>
<dbReference type="Proteomes" id="UP000199230">
    <property type="component" value="Unassembled WGS sequence"/>
</dbReference>
<accession>A0A1H3L7F9</accession>
<sequence length="167" mass="19476">MDNQPFDQNPIDEPLDELDELMCQLPLLDPSTDFNRQVMSRIDLNLYHKERKVLQKHHSGHLLVMMGMLIMIHALTIETIQWLSHLVAARLPQFTAMHTAIRIYETIIVRMIQYVLAPCLLVVDLISRLSQDHQLWYAFGVVNLLLLLLLVHFSIQKMMKGPREGRL</sequence>
<protein>
    <submittedName>
        <fullName evidence="2">Uncharacterized protein</fullName>
    </submittedName>
</protein>
<dbReference type="EMBL" id="FNPV01000003">
    <property type="protein sequence ID" value="SDY60353.1"/>
    <property type="molecule type" value="Genomic_DNA"/>
</dbReference>
<evidence type="ECO:0000313" key="3">
    <source>
        <dbReference type="Proteomes" id="UP000199230"/>
    </source>
</evidence>
<feature type="transmembrane region" description="Helical" evidence="1">
    <location>
        <begin position="135"/>
        <end position="155"/>
    </location>
</feature>
<dbReference type="OrthoDB" id="9823719at2"/>
<dbReference type="AlphaFoldDB" id="A0A1H3L7F9"/>
<proteinExistence type="predicted"/>